<name>A0ABV0YW16_9TELE</name>
<evidence type="ECO:0000313" key="3">
    <source>
        <dbReference type="Proteomes" id="UP001469553"/>
    </source>
</evidence>
<keyword evidence="1" id="KW-0812">Transmembrane</keyword>
<accession>A0ABV0YW16</accession>
<keyword evidence="3" id="KW-1185">Reference proteome</keyword>
<reference evidence="2 3" key="1">
    <citation type="submission" date="2021-06" db="EMBL/GenBank/DDBJ databases">
        <authorList>
            <person name="Palmer J.M."/>
        </authorList>
    </citation>
    <scope>NUCLEOTIDE SEQUENCE [LARGE SCALE GENOMIC DNA]</scope>
    <source>
        <strain evidence="2 3">AS_MEX2019</strain>
        <tissue evidence="2">Muscle</tissue>
    </source>
</reference>
<feature type="transmembrane region" description="Helical" evidence="1">
    <location>
        <begin position="70"/>
        <end position="91"/>
    </location>
</feature>
<gene>
    <name evidence="2" type="ORF">AMECASPLE_039424</name>
</gene>
<proteinExistence type="predicted"/>
<protein>
    <submittedName>
        <fullName evidence="2">Uncharacterized protein</fullName>
    </submittedName>
</protein>
<keyword evidence="1" id="KW-1133">Transmembrane helix</keyword>
<dbReference type="Proteomes" id="UP001469553">
    <property type="component" value="Unassembled WGS sequence"/>
</dbReference>
<evidence type="ECO:0000313" key="2">
    <source>
        <dbReference type="EMBL" id="MEQ2297891.1"/>
    </source>
</evidence>
<evidence type="ECO:0000256" key="1">
    <source>
        <dbReference type="SAM" id="Phobius"/>
    </source>
</evidence>
<organism evidence="2 3">
    <name type="scientific">Ameca splendens</name>
    <dbReference type="NCBI Taxonomy" id="208324"/>
    <lineage>
        <taxon>Eukaryota</taxon>
        <taxon>Metazoa</taxon>
        <taxon>Chordata</taxon>
        <taxon>Craniata</taxon>
        <taxon>Vertebrata</taxon>
        <taxon>Euteleostomi</taxon>
        <taxon>Actinopterygii</taxon>
        <taxon>Neopterygii</taxon>
        <taxon>Teleostei</taxon>
        <taxon>Neoteleostei</taxon>
        <taxon>Acanthomorphata</taxon>
        <taxon>Ovalentaria</taxon>
        <taxon>Atherinomorphae</taxon>
        <taxon>Cyprinodontiformes</taxon>
        <taxon>Goodeidae</taxon>
        <taxon>Ameca</taxon>
    </lineage>
</organism>
<dbReference type="EMBL" id="JAHRIP010045881">
    <property type="protein sequence ID" value="MEQ2297891.1"/>
    <property type="molecule type" value="Genomic_DNA"/>
</dbReference>
<sequence length="141" mass="15041">MKEWRRERRMKRIQDCTLLAYTPAALSGLCFGGGVSQGLEPLGPWLDLLGRGRLPAGPVGSSLRLPEASALLFSAGVAVVPAVVLLGFLCFGGPLDVCGSDLLSVRPGTMGQVCGSSHSLLHIFVEKPCIQKHVHTHTHRC</sequence>
<keyword evidence="1" id="KW-0472">Membrane</keyword>
<comment type="caution">
    <text evidence="2">The sequence shown here is derived from an EMBL/GenBank/DDBJ whole genome shotgun (WGS) entry which is preliminary data.</text>
</comment>